<dbReference type="GO" id="GO:0003723">
    <property type="term" value="F:RNA binding"/>
    <property type="evidence" value="ECO:0007669"/>
    <property type="project" value="InterPro"/>
</dbReference>
<dbReference type="Pfam" id="PF01399">
    <property type="entry name" value="PCI"/>
    <property type="match status" value="1"/>
</dbReference>
<dbReference type="VEuPathDB" id="FungiDB:SOCG_00617"/>
<dbReference type="OrthoDB" id="10252687at2759"/>
<dbReference type="SMART" id="SM00753">
    <property type="entry name" value="PAM"/>
    <property type="match status" value="1"/>
</dbReference>
<dbReference type="PROSITE" id="PS50250">
    <property type="entry name" value="PCI"/>
    <property type="match status" value="1"/>
</dbReference>
<evidence type="ECO:0000256" key="1">
    <source>
        <dbReference type="ARBA" id="ARBA00025771"/>
    </source>
</evidence>
<protein>
    <submittedName>
        <fullName evidence="3">COP9 signalosome complex subunit 12</fullName>
    </submittedName>
</protein>
<dbReference type="GeneID" id="25029601"/>
<dbReference type="InterPro" id="IPR000717">
    <property type="entry name" value="PCI_dom"/>
</dbReference>
<evidence type="ECO:0000313" key="4">
    <source>
        <dbReference type="Proteomes" id="UP000016088"/>
    </source>
</evidence>
<dbReference type="Proteomes" id="UP000016088">
    <property type="component" value="Unassembled WGS sequence"/>
</dbReference>
<gene>
    <name evidence="3" type="ORF">SOCG_00617</name>
</gene>
<dbReference type="GO" id="GO:0003690">
    <property type="term" value="F:double-stranded DNA binding"/>
    <property type="evidence" value="ECO:0007669"/>
    <property type="project" value="InterPro"/>
</dbReference>
<keyword evidence="4" id="KW-1185">Reference proteome</keyword>
<reference evidence="3 4" key="1">
    <citation type="journal article" date="2011" name="Science">
        <title>Comparative functional genomics of the fission yeasts.</title>
        <authorList>
            <person name="Rhind N."/>
            <person name="Chen Z."/>
            <person name="Yassour M."/>
            <person name="Thompson D.A."/>
            <person name="Haas B.J."/>
            <person name="Habib N."/>
            <person name="Wapinski I."/>
            <person name="Roy S."/>
            <person name="Lin M.F."/>
            <person name="Heiman D.I."/>
            <person name="Young S.K."/>
            <person name="Furuya K."/>
            <person name="Guo Y."/>
            <person name="Pidoux A."/>
            <person name="Chen H.M."/>
            <person name="Robbertse B."/>
            <person name="Goldberg J.M."/>
            <person name="Aoki K."/>
            <person name="Bayne E.H."/>
            <person name="Berlin A.M."/>
            <person name="Desjardins C.A."/>
            <person name="Dobbs E."/>
            <person name="Dukaj L."/>
            <person name="Fan L."/>
            <person name="FitzGerald M.G."/>
            <person name="French C."/>
            <person name="Gujja S."/>
            <person name="Hansen K."/>
            <person name="Keifenheim D."/>
            <person name="Levin J.Z."/>
            <person name="Mosher R.A."/>
            <person name="Mueller C.A."/>
            <person name="Pfiffner J."/>
            <person name="Priest M."/>
            <person name="Russ C."/>
            <person name="Smialowska A."/>
            <person name="Swoboda P."/>
            <person name="Sykes S.M."/>
            <person name="Vaughn M."/>
            <person name="Vengrova S."/>
            <person name="Yoder R."/>
            <person name="Zeng Q."/>
            <person name="Allshire R."/>
            <person name="Baulcombe D."/>
            <person name="Birren B.W."/>
            <person name="Brown W."/>
            <person name="Ekwall K."/>
            <person name="Kellis M."/>
            <person name="Leatherwood J."/>
            <person name="Levin H."/>
            <person name="Margalit H."/>
            <person name="Martienssen R."/>
            <person name="Nieduszynski C.A."/>
            <person name="Spatafora J.W."/>
            <person name="Friedman N."/>
            <person name="Dalgaard J.Z."/>
            <person name="Baumann P."/>
            <person name="Niki H."/>
            <person name="Regev A."/>
            <person name="Nusbaum C."/>
        </authorList>
    </citation>
    <scope>NUCLEOTIDE SEQUENCE [LARGE SCALE GENOMIC DNA]</scope>
    <source>
        <strain evidence="4">yFS286</strain>
    </source>
</reference>
<sequence>MTTPRLMPLNIYFSSINNAVSRSNSMVLAKFLSIPWGKELGDILNFDIPGTYSSDDILGLTVQRSIILRNWSDSVLLHLKVLLALCRDRDPVAAFRLQVDLAQNIFREFSAGNCTGVHLPVLFIVCKDLRFLAIHAQNTMFVRNQQLQLISNDPEQENSHLELATRLLNRAFTICINDRAPLAISRKWGAYYVMGLLFKLYLRLDCVHLTNNVLRAMKVVELPDISLFPKSHIVIFRYYLGIVAFLNQSYKNASAELETAFSLCHKQYNRNLELILSYWIPTRILVYHQLPSPTFLSKYPYLKNIYVPLCHAIKKGNLGAFGQCLKKNESLLAKTKTYLTLEGTRNLCLRNLFRKTWIILEKSTRLPTSVFQTALKVAGSDFDLLHVEAILANMISKGYMRGYLSRDRMTVVLSAKDPFPKRTPL</sequence>
<organism evidence="3 4">
    <name type="scientific">Schizosaccharomyces octosporus (strain yFS286)</name>
    <name type="common">Fission yeast</name>
    <name type="synonym">Octosporomyces octosporus</name>
    <dbReference type="NCBI Taxonomy" id="483514"/>
    <lineage>
        <taxon>Eukaryota</taxon>
        <taxon>Fungi</taxon>
        <taxon>Dikarya</taxon>
        <taxon>Ascomycota</taxon>
        <taxon>Taphrinomycotina</taxon>
        <taxon>Schizosaccharomycetes</taxon>
        <taxon>Schizosaccharomycetales</taxon>
        <taxon>Schizosaccharomycetaceae</taxon>
        <taxon>Schizosaccharomyces</taxon>
    </lineage>
</organism>
<dbReference type="PANTHER" id="PTHR12732:SF0">
    <property type="entry name" value="PCI DOMAIN-CONTAINING PROTEIN 2"/>
    <property type="match status" value="1"/>
</dbReference>
<evidence type="ECO:0000313" key="3">
    <source>
        <dbReference type="EMBL" id="EPX72855.1"/>
    </source>
</evidence>
<dbReference type="InterPro" id="IPR045114">
    <property type="entry name" value="Csn12-like"/>
</dbReference>
<evidence type="ECO:0000259" key="2">
    <source>
        <dbReference type="PROSITE" id="PS50250"/>
    </source>
</evidence>
<dbReference type="Gene3D" id="1.10.10.10">
    <property type="entry name" value="Winged helix-like DNA-binding domain superfamily/Winged helix DNA-binding domain"/>
    <property type="match status" value="1"/>
</dbReference>
<proteinExistence type="inferred from homology"/>
<dbReference type="EMBL" id="KE503207">
    <property type="protein sequence ID" value="EPX72855.1"/>
    <property type="molecule type" value="Genomic_DNA"/>
</dbReference>
<dbReference type="AlphaFoldDB" id="S9R390"/>
<dbReference type="HOGENOM" id="CLU_031567_2_1_1"/>
<name>S9R390_SCHOY</name>
<dbReference type="RefSeq" id="XP_013018491.1">
    <property type="nucleotide sequence ID" value="XM_013163037.1"/>
</dbReference>
<accession>S9R390</accession>
<dbReference type="InterPro" id="IPR036388">
    <property type="entry name" value="WH-like_DNA-bd_sf"/>
</dbReference>
<dbReference type="eggNOG" id="KOG2688">
    <property type="taxonomic scope" value="Eukaryota"/>
</dbReference>
<dbReference type="PANTHER" id="PTHR12732">
    <property type="entry name" value="UNCHARACTERIZED PROTEASOME COMPONENT REGION PCI-CONTAINING"/>
    <property type="match status" value="1"/>
</dbReference>
<dbReference type="OMA" id="INRMFTL"/>
<feature type="domain" description="PCI" evidence="2">
    <location>
        <begin position="234"/>
        <end position="418"/>
    </location>
</feature>
<comment type="similarity">
    <text evidence="1">Belongs to the CSN12 family.</text>
</comment>